<dbReference type="Gene3D" id="2.30.30.40">
    <property type="entry name" value="SH3 Domains"/>
    <property type="match status" value="1"/>
</dbReference>
<dbReference type="SUPFAM" id="SSF64268">
    <property type="entry name" value="PX domain"/>
    <property type="match status" value="1"/>
</dbReference>
<protein>
    <submittedName>
        <fullName evidence="2">SH3 and PX domains 2B</fullName>
    </submittedName>
</protein>
<dbReference type="GO" id="GO:0005737">
    <property type="term" value="C:cytoplasm"/>
    <property type="evidence" value="ECO:0007669"/>
    <property type="project" value="TreeGrafter"/>
</dbReference>
<dbReference type="PANTHER" id="PTHR15706">
    <property type="entry name" value="SH3 MULTIPLE DOMAIN"/>
    <property type="match status" value="1"/>
</dbReference>
<dbReference type="GO" id="GO:0042554">
    <property type="term" value="P:superoxide anion generation"/>
    <property type="evidence" value="ECO:0007669"/>
    <property type="project" value="TreeGrafter"/>
</dbReference>
<sequence length="224" mass="25204">MEARNLGTTHAYQRQPHPPPPGLVRTCHCPLIMPHMLSSPAGKILFRRSHIRDVAVKRLIPIDEYCKALIQLPPYISQCDEVLQFFETRPEDLNPPKEEHVGKKKSGGDLTSVDPMVLEQYVVVADYQKQESSEISLSVGQVVDIIEKNESGFGDCLLLPSDHQFSHMQNRKGFRWMVQSVERLILGLGSDLRLGGRGIKLSPESAWDCFSFSLCLSTPPKINK</sequence>
<feature type="region of interest" description="Disordered" evidence="1">
    <location>
        <begin position="1"/>
        <end position="20"/>
    </location>
</feature>
<dbReference type="Gene3D" id="3.30.1520.10">
    <property type="entry name" value="Phox-like domain"/>
    <property type="match status" value="1"/>
</dbReference>
<dbReference type="InterPro" id="IPR036028">
    <property type="entry name" value="SH3-like_dom_sf"/>
</dbReference>
<organism evidence="2">
    <name type="scientific">Ursus maritimus</name>
    <name type="common">Polar bear</name>
    <name type="synonym">Thalarctos maritimus</name>
    <dbReference type="NCBI Taxonomy" id="29073"/>
    <lineage>
        <taxon>Eukaryota</taxon>
        <taxon>Metazoa</taxon>
        <taxon>Chordata</taxon>
        <taxon>Craniata</taxon>
        <taxon>Vertebrata</taxon>
        <taxon>Euteleostomi</taxon>
        <taxon>Mammalia</taxon>
        <taxon>Eutheria</taxon>
        <taxon>Laurasiatheria</taxon>
        <taxon>Carnivora</taxon>
        <taxon>Caniformia</taxon>
        <taxon>Ursidae</taxon>
        <taxon>Ursus</taxon>
    </lineage>
</organism>
<dbReference type="FunFam" id="2.30.30.40:FF:000082">
    <property type="entry name" value="SH3 and PX domain-containing protein 2B"/>
    <property type="match status" value="1"/>
</dbReference>
<feature type="compositionally biased region" description="Polar residues" evidence="1">
    <location>
        <begin position="1"/>
        <end position="12"/>
    </location>
</feature>
<dbReference type="Ensembl" id="ENSUMAT00000040308.1">
    <property type="protein sequence ID" value="ENSUMAP00000034058.1"/>
    <property type="gene ID" value="ENSUMAG00000024532.1"/>
</dbReference>
<dbReference type="SUPFAM" id="SSF50044">
    <property type="entry name" value="SH3-domain"/>
    <property type="match status" value="1"/>
</dbReference>
<gene>
    <name evidence="2" type="primary">SH3PXD2B</name>
</gene>
<evidence type="ECO:0000256" key="1">
    <source>
        <dbReference type="SAM" id="MobiDB-lite"/>
    </source>
</evidence>
<dbReference type="AlphaFoldDB" id="A0A452VJT4"/>
<evidence type="ECO:0000313" key="2">
    <source>
        <dbReference type="Ensembl" id="ENSUMAP00000034058"/>
    </source>
</evidence>
<accession>A0A452VJT4</accession>
<dbReference type="GO" id="GO:0035091">
    <property type="term" value="F:phosphatidylinositol binding"/>
    <property type="evidence" value="ECO:0007669"/>
    <property type="project" value="InterPro"/>
</dbReference>
<dbReference type="GeneTree" id="ENSGT00940000158396"/>
<dbReference type="InterPro" id="IPR036871">
    <property type="entry name" value="PX_dom_sf"/>
</dbReference>
<dbReference type="InterPro" id="IPR051228">
    <property type="entry name" value="NADPH_Oxidase/PX-Domain"/>
</dbReference>
<dbReference type="GO" id="GO:0016176">
    <property type="term" value="F:superoxide-generating NADPH oxidase activator activity"/>
    <property type="evidence" value="ECO:0007669"/>
    <property type="project" value="TreeGrafter"/>
</dbReference>
<proteinExistence type="predicted"/>
<reference evidence="2" key="1">
    <citation type="submission" date="2019-03" db="UniProtKB">
        <authorList>
            <consortium name="Ensembl"/>
        </authorList>
    </citation>
    <scope>IDENTIFICATION</scope>
</reference>
<name>A0A452VJT4_URSMA</name>
<dbReference type="PANTHER" id="PTHR15706:SF26">
    <property type="entry name" value="SH3 AND PX DOMAIN-CONTAINING PROTEIN 2B"/>
    <property type="match status" value="1"/>
</dbReference>